<dbReference type="InterPro" id="IPR011701">
    <property type="entry name" value="MFS"/>
</dbReference>
<feature type="transmembrane region" description="Helical" evidence="7">
    <location>
        <begin position="339"/>
        <end position="358"/>
    </location>
</feature>
<reference evidence="8 9" key="1">
    <citation type="journal article" date="2016" name="Genome Biol. Evol.">
        <title>Divergent and convergent evolution of fungal pathogenicity.</title>
        <authorList>
            <person name="Shang Y."/>
            <person name="Xiao G."/>
            <person name="Zheng P."/>
            <person name="Cen K."/>
            <person name="Zhan S."/>
            <person name="Wang C."/>
        </authorList>
    </citation>
    <scope>NUCLEOTIDE SEQUENCE [LARGE SCALE GENOMIC DNA]</scope>
    <source>
        <strain evidence="8 9">RCEF 2490</strain>
    </source>
</reference>
<dbReference type="EMBL" id="AZGY01000001">
    <property type="protein sequence ID" value="OAA32575.1"/>
    <property type="molecule type" value="Genomic_DNA"/>
</dbReference>
<dbReference type="PANTHER" id="PTHR43791:SF103">
    <property type="entry name" value="MAJOR FACILITATOR SUPERFAMILY (MFS) PROFILE DOMAIN-CONTAINING PROTEIN-RELATED"/>
    <property type="match status" value="1"/>
</dbReference>
<dbReference type="SUPFAM" id="SSF103473">
    <property type="entry name" value="MFS general substrate transporter"/>
    <property type="match status" value="1"/>
</dbReference>
<dbReference type="GO" id="GO:0022857">
    <property type="term" value="F:transmembrane transporter activity"/>
    <property type="evidence" value="ECO:0007669"/>
    <property type="project" value="InterPro"/>
</dbReference>
<dbReference type="OrthoDB" id="6730379at2759"/>
<keyword evidence="9" id="KW-1185">Reference proteome</keyword>
<feature type="transmembrane region" description="Helical" evidence="7">
    <location>
        <begin position="143"/>
        <end position="164"/>
    </location>
</feature>
<name>A0A166RLH3_9HYPO</name>
<gene>
    <name evidence="8" type="ORF">AAL_00040</name>
</gene>
<organism evidence="8 9">
    <name type="scientific">Moelleriella libera RCEF 2490</name>
    <dbReference type="NCBI Taxonomy" id="1081109"/>
    <lineage>
        <taxon>Eukaryota</taxon>
        <taxon>Fungi</taxon>
        <taxon>Dikarya</taxon>
        <taxon>Ascomycota</taxon>
        <taxon>Pezizomycotina</taxon>
        <taxon>Sordariomycetes</taxon>
        <taxon>Hypocreomycetidae</taxon>
        <taxon>Hypocreales</taxon>
        <taxon>Clavicipitaceae</taxon>
        <taxon>Moelleriella</taxon>
    </lineage>
</organism>
<keyword evidence="4 7" id="KW-1133">Transmembrane helix</keyword>
<dbReference type="Gene3D" id="1.20.1250.20">
    <property type="entry name" value="MFS general substrate transporter like domains"/>
    <property type="match status" value="2"/>
</dbReference>
<feature type="transmembrane region" description="Helical" evidence="7">
    <location>
        <begin position="206"/>
        <end position="225"/>
    </location>
</feature>
<dbReference type="InterPro" id="IPR036259">
    <property type="entry name" value="MFS_trans_sf"/>
</dbReference>
<dbReference type="AlphaFoldDB" id="A0A166RLH3"/>
<dbReference type="PANTHER" id="PTHR43791">
    <property type="entry name" value="PERMEASE-RELATED"/>
    <property type="match status" value="1"/>
</dbReference>
<evidence type="ECO:0000256" key="7">
    <source>
        <dbReference type="SAM" id="Phobius"/>
    </source>
</evidence>
<keyword evidence="3 7" id="KW-0812">Transmembrane</keyword>
<dbReference type="Proteomes" id="UP000078544">
    <property type="component" value="Unassembled WGS sequence"/>
</dbReference>
<accession>A0A166RLH3</accession>
<feature type="transmembrane region" description="Helical" evidence="7">
    <location>
        <begin position="431"/>
        <end position="452"/>
    </location>
</feature>
<evidence type="ECO:0000256" key="6">
    <source>
        <dbReference type="ARBA" id="ARBA00037968"/>
    </source>
</evidence>
<dbReference type="Pfam" id="PF07690">
    <property type="entry name" value="MFS_1"/>
    <property type="match status" value="1"/>
</dbReference>
<feature type="transmembrane region" description="Helical" evidence="7">
    <location>
        <begin position="399"/>
        <end position="419"/>
    </location>
</feature>
<feature type="transmembrane region" description="Helical" evidence="7">
    <location>
        <begin position="364"/>
        <end position="387"/>
    </location>
</feature>
<evidence type="ECO:0000256" key="1">
    <source>
        <dbReference type="ARBA" id="ARBA00004141"/>
    </source>
</evidence>
<feature type="transmembrane region" description="Helical" evidence="7">
    <location>
        <begin position="176"/>
        <end position="194"/>
    </location>
</feature>
<evidence type="ECO:0000313" key="9">
    <source>
        <dbReference type="Proteomes" id="UP000078544"/>
    </source>
</evidence>
<comment type="similarity">
    <text evidence="6">Belongs to the major facilitator superfamily. Allantoate permease family.</text>
</comment>
<dbReference type="STRING" id="1081109.A0A166RLH3"/>
<keyword evidence="5 7" id="KW-0472">Membrane</keyword>
<evidence type="ECO:0000256" key="5">
    <source>
        <dbReference type="ARBA" id="ARBA00023136"/>
    </source>
</evidence>
<protein>
    <submittedName>
        <fullName evidence="8">Major facilitator superfamily domain, general substrate transporter</fullName>
    </submittedName>
</protein>
<dbReference type="FunFam" id="1.20.1250.20:FF:000064">
    <property type="entry name" value="MFS allantoate transporter"/>
    <property type="match status" value="1"/>
</dbReference>
<evidence type="ECO:0000256" key="4">
    <source>
        <dbReference type="ARBA" id="ARBA00022989"/>
    </source>
</evidence>
<proteinExistence type="inferred from homology"/>
<comment type="caution">
    <text evidence="8">The sequence shown here is derived from an EMBL/GenBank/DDBJ whole genome shotgun (WGS) entry which is preliminary data.</text>
</comment>
<evidence type="ECO:0000313" key="8">
    <source>
        <dbReference type="EMBL" id="OAA32575.1"/>
    </source>
</evidence>
<comment type="subcellular location">
    <subcellularLocation>
        <location evidence="1">Membrane</location>
        <topology evidence="1">Multi-pass membrane protein</topology>
    </subcellularLocation>
</comment>
<evidence type="ECO:0000256" key="2">
    <source>
        <dbReference type="ARBA" id="ARBA00022448"/>
    </source>
</evidence>
<sequence>MGTPEKEFVEDHGTALPAESIMDGDISGETLSPEEDKRLLRRIDAWLLPVCALSYLFQFLDKTSLGSTAILGIREDLQLKGQEYSWASGIYYFGYLVASYPAALLMIRLKVGKTITASIFLWGAVLMLTATCFNASGLLANRFFLGVTESVIAPGLTVVVSMWYKRSEQPLRHAAWFLGNTCAGIFGGLLAYAISHVDGIKPWKAVFVIFGALTVSWSVGTFFLLPDSPMEARFLNPDDRRKAVLRVKENMTGIKNDKIKWGQVREAFLDVKTWLLIAYQLSDNIPNGGITTFQSIVVKGFGFSTVETLLLGSLPYVLQLVLVVFGTTGSTYIENSRTYFMAFNTAISIAGAAMVRYLPEDMQWARFAGVVLQPAFAANFPLLMSLMSGNFGGFTKKTTINALSFIAYCLGNIIGPQLFFEREAPTYQSSFLALLICLIVEFAMCWIIRGYLIWENDRRDKRTTANDVAAFEAARHGVMVNLTDMTDKEIPQFRYVY</sequence>
<dbReference type="GO" id="GO:0016020">
    <property type="term" value="C:membrane"/>
    <property type="evidence" value="ECO:0007669"/>
    <property type="project" value="UniProtKB-SubCell"/>
</dbReference>
<feature type="transmembrane region" description="Helical" evidence="7">
    <location>
        <begin position="119"/>
        <end position="137"/>
    </location>
</feature>
<feature type="transmembrane region" description="Helical" evidence="7">
    <location>
        <begin position="89"/>
        <end position="107"/>
    </location>
</feature>
<keyword evidence="2" id="KW-0813">Transport</keyword>
<evidence type="ECO:0000256" key="3">
    <source>
        <dbReference type="ARBA" id="ARBA00022692"/>
    </source>
</evidence>